<dbReference type="GO" id="GO:0043190">
    <property type="term" value="C:ATP-binding cassette (ABC) transporter complex"/>
    <property type="evidence" value="ECO:0007669"/>
    <property type="project" value="InterPro"/>
</dbReference>
<dbReference type="PROSITE" id="PS51012">
    <property type="entry name" value="ABC_TM2"/>
    <property type="match status" value="1"/>
</dbReference>
<dbReference type="PIRSF" id="PIRSF006648">
    <property type="entry name" value="DrrB"/>
    <property type="match status" value="1"/>
</dbReference>
<dbReference type="GO" id="GO:0046677">
    <property type="term" value="P:response to antibiotic"/>
    <property type="evidence" value="ECO:0007669"/>
    <property type="project" value="UniProtKB-KW"/>
</dbReference>
<dbReference type="PANTHER" id="PTHR43229">
    <property type="entry name" value="NODULATION PROTEIN J"/>
    <property type="match status" value="1"/>
</dbReference>
<gene>
    <name evidence="8" type="ORF">EV191_101658</name>
</gene>
<keyword evidence="9" id="KW-1185">Reference proteome</keyword>
<proteinExistence type="inferred from homology"/>
<evidence type="ECO:0000256" key="6">
    <source>
        <dbReference type="RuleBase" id="RU361157"/>
    </source>
</evidence>
<dbReference type="OrthoDB" id="8988363at2"/>
<evidence type="ECO:0000313" key="9">
    <source>
        <dbReference type="Proteomes" id="UP000294911"/>
    </source>
</evidence>
<keyword evidence="6" id="KW-0813">Transport</keyword>
<reference evidence="8 9" key="1">
    <citation type="submission" date="2019-03" db="EMBL/GenBank/DDBJ databases">
        <title>Genomic Encyclopedia of Type Strains, Phase IV (KMG-IV): sequencing the most valuable type-strain genomes for metagenomic binning, comparative biology and taxonomic classification.</title>
        <authorList>
            <person name="Goeker M."/>
        </authorList>
    </citation>
    <scope>NUCLEOTIDE SEQUENCE [LARGE SCALE GENOMIC DNA]</scope>
    <source>
        <strain evidence="8 9">DSM 45765</strain>
    </source>
</reference>
<dbReference type="GO" id="GO:0140359">
    <property type="term" value="F:ABC-type transporter activity"/>
    <property type="evidence" value="ECO:0007669"/>
    <property type="project" value="InterPro"/>
</dbReference>
<evidence type="ECO:0000256" key="1">
    <source>
        <dbReference type="ARBA" id="ARBA00004141"/>
    </source>
</evidence>
<evidence type="ECO:0000313" key="8">
    <source>
        <dbReference type="EMBL" id="TCP56712.1"/>
    </source>
</evidence>
<feature type="transmembrane region" description="Helical" evidence="6">
    <location>
        <begin position="46"/>
        <end position="66"/>
    </location>
</feature>
<feature type="domain" description="ABC transmembrane type-2" evidence="7">
    <location>
        <begin position="41"/>
        <end position="269"/>
    </location>
</feature>
<dbReference type="InterPro" id="IPR047817">
    <property type="entry name" value="ABC2_TM_bact-type"/>
</dbReference>
<organism evidence="8 9">
    <name type="scientific">Tamaricihabitans halophyticus</name>
    <dbReference type="NCBI Taxonomy" id="1262583"/>
    <lineage>
        <taxon>Bacteria</taxon>
        <taxon>Bacillati</taxon>
        <taxon>Actinomycetota</taxon>
        <taxon>Actinomycetes</taxon>
        <taxon>Pseudonocardiales</taxon>
        <taxon>Pseudonocardiaceae</taxon>
        <taxon>Tamaricihabitans</taxon>
    </lineage>
</organism>
<dbReference type="AlphaFoldDB" id="A0A4R2R1Y3"/>
<evidence type="ECO:0000259" key="7">
    <source>
        <dbReference type="PROSITE" id="PS51012"/>
    </source>
</evidence>
<keyword evidence="3 6" id="KW-1133">Transmembrane helix</keyword>
<dbReference type="PANTHER" id="PTHR43229:SF2">
    <property type="entry name" value="NODULATION PROTEIN J"/>
    <property type="match status" value="1"/>
</dbReference>
<feature type="transmembrane region" description="Helical" evidence="6">
    <location>
        <begin position="186"/>
        <end position="205"/>
    </location>
</feature>
<dbReference type="RefSeq" id="WP_132875278.1">
    <property type="nucleotide sequence ID" value="NZ_SLXQ01000001.1"/>
</dbReference>
<dbReference type="InterPro" id="IPR013525">
    <property type="entry name" value="ABC2_TM"/>
</dbReference>
<dbReference type="InterPro" id="IPR000412">
    <property type="entry name" value="ABC_2_transport"/>
</dbReference>
<evidence type="ECO:0000256" key="5">
    <source>
        <dbReference type="ARBA" id="ARBA00023251"/>
    </source>
</evidence>
<comment type="similarity">
    <text evidence="6">Belongs to the ABC-2 integral membrane protein family.</text>
</comment>
<keyword evidence="2 6" id="KW-0812">Transmembrane</keyword>
<feature type="transmembrane region" description="Helical" evidence="6">
    <location>
        <begin position="156"/>
        <end position="179"/>
    </location>
</feature>
<evidence type="ECO:0000256" key="2">
    <source>
        <dbReference type="ARBA" id="ARBA00022692"/>
    </source>
</evidence>
<protein>
    <recommendedName>
        <fullName evidence="6">Transport permease protein</fullName>
    </recommendedName>
</protein>
<keyword evidence="6" id="KW-1003">Cell membrane</keyword>
<dbReference type="Proteomes" id="UP000294911">
    <property type="component" value="Unassembled WGS sequence"/>
</dbReference>
<name>A0A4R2R1Y3_9PSEU</name>
<evidence type="ECO:0000256" key="4">
    <source>
        <dbReference type="ARBA" id="ARBA00023136"/>
    </source>
</evidence>
<evidence type="ECO:0000256" key="3">
    <source>
        <dbReference type="ARBA" id="ARBA00022989"/>
    </source>
</evidence>
<feature type="transmembrane region" description="Helical" evidence="6">
    <location>
        <begin position="248"/>
        <end position="267"/>
    </location>
</feature>
<accession>A0A4R2R1Y3</accession>
<feature type="transmembrane region" description="Helical" evidence="6">
    <location>
        <begin position="72"/>
        <end position="96"/>
    </location>
</feature>
<keyword evidence="5" id="KW-0046">Antibiotic resistance</keyword>
<comment type="subcellular location">
    <subcellularLocation>
        <location evidence="6">Cell membrane</location>
        <topology evidence="6">Multi-pass membrane protein</topology>
    </subcellularLocation>
    <subcellularLocation>
        <location evidence="1">Membrane</location>
        <topology evidence="1">Multi-pass membrane protein</topology>
    </subcellularLocation>
</comment>
<dbReference type="InterPro" id="IPR051784">
    <property type="entry name" value="Nod_factor_ABC_transporter"/>
</dbReference>
<comment type="caution">
    <text evidence="8">The sequence shown here is derived from an EMBL/GenBank/DDBJ whole genome shotgun (WGS) entry which is preliminary data.</text>
</comment>
<sequence length="271" mass="28908">MTTATMTAERTPAKLVSPAKLVKDSFAMAWRGVLKIRKNPEQLSDVTLMPILFLVMFGYIFGGAVQGSTEEYLQVFVPGLVVMITIMASMSAGISLNTDVSKGVFDRFRAMPIARSAPLVGAVVADFVRYVVGIGVLLGFAAILGFRITTDPLSTLAAVAIAIAFGLAFCWIAMFIGILVKSPGALAGIMMAIVMPFTFGSNVFVPTETMPDWLAAWSEISPVSLLADVMRGLLVDGGDITGPLLGSLAWMGALLAVFFPLTIRTYLRRLG</sequence>
<dbReference type="EMBL" id="SLXQ01000001">
    <property type="protein sequence ID" value="TCP56712.1"/>
    <property type="molecule type" value="Genomic_DNA"/>
</dbReference>
<keyword evidence="4 6" id="KW-0472">Membrane</keyword>
<dbReference type="Pfam" id="PF01061">
    <property type="entry name" value="ABC2_membrane"/>
    <property type="match status" value="1"/>
</dbReference>
<feature type="transmembrane region" description="Helical" evidence="6">
    <location>
        <begin position="117"/>
        <end position="144"/>
    </location>
</feature>